<evidence type="ECO:0000313" key="1">
    <source>
        <dbReference type="EMBL" id="KHG07694.1"/>
    </source>
</evidence>
<organism evidence="1 2">
    <name type="scientific">Gossypium arboreum</name>
    <name type="common">Tree cotton</name>
    <name type="synonym">Gossypium nanking</name>
    <dbReference type="NCBI Taxonomy" id="29729"/>
    <lineage>
        <taxon>Eukaryota</taxon>
        <taxon>Viridiplantae</taxon>
        <taxon>Streptophyta</taxon>
        <taxon>Embryophyta</taxon>
        <taxon>Tracheophyta</taxon>
        <taxon>Spermatophyta</taxon>
        <taxon>Magnoliopsida</taxon>
        <taxon>eudicotyledons</taxon>
        <taxon>Gunneridae</taxon>
        <taxon>Pentapetalae</taxon>
        <taxon>rosids</taxon>
        <taxon>malvids</taxon>
        <taxon>Malvales</taxon>
        <taxon>Malvaceae</taxon>
        <taxon>Malvoideae</taxon>
        <taxon>Gossypium</taxon>
    </lineage>
</organism>
<keyword evidence="2" id="KW-1185">Reference proteome</keyword>
<sequence length="56" mass="6606">MRVPHNIFSNNHMPMFIPTKVAIAFSIEHVVNNCPIPFQCPNPRFKIRFTLQHSMR</sequence>
<dbReference type="AlphaFoldDB" id="A0A0B0N769"/>
<comment type="caution">
    <text evidence="1">The sequence shown here is derived from an EMBL/GenBank/DDBJ whole genome shotgun (WGS) entry which is preliminary data.</text>
</comment>
<gene>
    <name evidence="1" type="ORF">F383_33928</name>
</gene>
<dbReference type="EMBL" id="JRRC01479927">
    <property type="protein sequence ID" value="KHG07694.1"/>
    <property type="molecule type" value="Genomic_DNA"/>
</dbReference>
<proteinExistence type="predicted"/>
<name>A0A0B0N769_GOSAR</name>
<dbReference type="Proteomes" id="UP000032142">
    <property type="component" value="Unassembled WGS sequence"/>
</dbReference>
<reference evidence="2" key="1">
    <citation type="submission" date="2014-09" db="EMBL/GenBank/DDBJ databases">
        <authorList>
            <person name="Mudge J."/>
            <person name="Ramaraj T."/>
            <person name="Lindquist I.E."/>
            <person name="Bharti A.K."/>
            <person name="Sundararajan A."/>
            <person name="Cameron C.T."/>
            <person name="Woodward J.E."/>
            <person name="May G.D."/>
            <person name="Brubaker C."/>
            <person name="Broadhvest J."/>
            <person name="Wilkins T.A."/>
        </authorList>
    </citation>
    <scope>NUCLEOTIDE SEQUENCE</scope>
    <source>
        <strain evidence="2">cv. AKA8401</strain>
    </source>
</reference>
<protein>
    <submittedName>
        <fullName evidence="1">Uncharacterized protein</fullName>
    </submittedName>
</protein>
<accession>A0A0B0N769</accession>
<evidence type="ECO:0000313" key="2">
    <source>
        <dbReference type="Proteomes" id="UP000032142"/>
    </source>
</evidence>